<dbReference type="AlphaFoldDB" id="A0A382PGJ8"/>
<proteinExistence type="predicted"/>
<dbReference type="GO" id="GO:0008081">
    <property type="term" value="F:phosphoric diester hydrolase activity"/>
    <property type="evidence" value="ECO:0007669"/>
    <property type="project" value="InterPro"/>
</dbReference>
<dbReference type="GO" id="GO:0006629">
    <property type="term" value="P:lipid metabolic process"/>
    <property type="evidence" value="ECO:0007669"/>
    <property type="project" value="InterPro"/>
</dbReference>
<dbReference type="EMBL" id="UINC01106921">
    <property type="protein sequence ID" value="SVC71920.1"/>
    <property type="molecule type" value="Genomic_DNA"/>
</dbReference>
<feature type="non-terminal residue" evidence="1">
    <location>
        <position position="120"/>
    </location>
</feature>
<gene>
    <name evidence="1" type="ORF">METZ01_LOCUS324774</name>
</gene>
<dbReference type="Gene3D" id="3.20.20.190">
    <property type="entry name" value="Phosphatidylinositol (PI) phosphodiesterase"/>
    <property type="match status" value="1"/>
</dbReference>
<evidence type="ECO:0000313" key="1">
    <source>
        <dbReference type="EMBL" id="SVC71920.1"/>
    </source>
</evidence>
<protein>
    <recommendedName>
        <fullName evidence="2">GP-PDE domain-containing protein</fullName>
    </recommendedName>
</protein>
<organism evidence="1">
    <name type="scientific">marine metagenome</name>
    <dbReference type="NCBI Taxonomy" id="408172"/>
    <lineage>
        <taxon>unclassified sequences</taxon>
        <taxon>metagenomes</taxon>
        <taxon>ecological metagenomes</taxon>
    </lineage>
</organism>
<dbReference type="InterPro" id="IPR017946">
    <property type="entry name" value="PLC-like_Pdiesterase_TIM-brl"/>
</dbReference>
<name>A0A382PGJ8_9ZZZZ</name>
<sequence>MEIISHRGFWNNTRGKNSVHAFDSALSSGFGIETDVRDYDGNLVISHNIPNENSQTVDSFLNSFSKSENNYNLCLAINIKSDGLQSKVKFFLEKYRIKNYFVFDMSIPDMLGYVDSGINC</sequence>
<reference evidence="1" key="1">
    <citation type="submission" date="2018-05" db="EMBL/GenBank/DDBJ databases">
        <authorList>
            <person name="Lanie J.A."/>
            <person name="Ng W.-L."/>
            <person name="Kazmierczak K.M."/>
            <person name="Andrzejewski T.M."/>
            <person name="Davidsen T.M."/>
            <person name="Wayne K.J."/>
            <person name="Tettelin H."/>
            <person name="Glass J.I."/>
            <person name="Rusch D."/>
            <person name="Podicherti R."/>
            <person name="Tsui H.-C.T."/>
            <person name="Winkler M.E."/>
        </authorList>
    </citation>
    <scope>NUCLEOTIDE SEQUENCE</scope>
</reference>
<dbReference type="SUPFAM" id="SSF51695">
    <property type="entry name" value="PLC-like phosphodiesterases"/>
    <property type="match status" value="1"/>
</dbReference>
<accession>A0A382PGJ8</accession>
<evidence type="ECO:0008006" key="2">
    <source>
        <dbReference type="Google" id="ProtNLM"/>
    </source>
</evidence>